<evidence type="ECO:0000259" key="6">
    <source>
        <dbReference type="Pfam" id="PF00890"/>
    </source>
</evidence>
<protein>
    <recommendedName>
        <fullName evidence="10">FAD-binding domain-containing protein</fullName>
    </recommendedName>
</protein>
<evidence type="ECO:0000313" key="9">
    <source>
        <dbReference type="Proteomes" id="UP001220256"/>
    </source>
</evidence>
<keyword evidence="4" id="KW-0560">Oxidoreductase</keyword>
<sequence length="343" mass="37652">MTASDQLDVLVIGAGIAGLSAAIALGKQGHRVVEWYLVHRVELHNQLKKRALETATLHTRCRITQVNLEGTCPSVTLDDGRTFRADLLLGADGLHSQIRQSIVPGSPSPYPVGKSCFRWLLPTDQLRQHTSTVGFVRNTGVFIEWASDDRRLVAYPCSDGKILNLCAFVPSSEIQADDQSDCWQAAGDRTTIVKAFSKFSPGVQQIIASADKNLKVWDLYDMESLPTWTRGRAALLGDAAHPFQPYMGQGAAMAIEDAVSIATLLPCGSTPHDIPMRLEMYQTGRRPRVDLVLHYTRMNGRDGNDVAGDRMSAAEMVKIMNICFSHDEIEHSKNLLHGTSAGQ</sequence>
<dbReference type="InterPro" id="IPR002938">
    <property type="entry name" value="FAD-bd"/>
</dbReference>
<dbReference type="Pfam" id="PF01494">
    <property type="entry name" value="FAD_binding_3"/>
    <property type="match status" value="1"/>
</dbReference>
<keyword evidence="9" id="KW-1185">Reference proteome</keyword>
<evidence type="ECO:0000256" key="1">
    <source>
        <dbReference type="ARBA" id="ARBA00007992"/>
    </source>
</evidence>
<dbReference type="PANTHER" id="PTHR13789">
    <property type="entry name" value="MONOOXYGENASE"/>
    <property type="match status" value="1"/>
</dbReference>
<keyword evidence="3" id="KW-0274">FAD</keyword>
<comment type="similarity">
    <text evidence="1">Belongs to the paxM FAD-dependent monooxygenase family.</text>
</comment>
<feature type="domain" description="FAD-binding" evidence="7">
    <location>
        <begin position="77"/>
        <end position="293"/>
    </location>
</feature>
<dbReference type="EMBL" id="JAPVEB010000003">
    <property type="protein sequence ID" value="KAJ5270083.1"/>
    <property type="molecule type" value="Genomic_DNA"/>
</dbReference>
<feature type="domain" description="FAD-dependent oxidoreductase 2 FAD-binding" evidence="6">
    <location>
        <begin position="8"/>
        <end position="33"/>
    </location>
</feature>
<keyword evidence="2" id="KW-0285">Flavoprotein</keyword>
<dbReference type="SUPFAM" id="SSF54373">
    <property type="entry name" value="FAD-linked reductases, C-terminal domain"/>
    <property type="match status" value="1"/>
</dbReference>
<proteinExistence type="inferred from homology"/>
<dbReference type="PANTHER" id="PTHR13789:SF317">
    <property type="entry name" value="FAD-BINDING DOMAIN-CONTAINING PROTEIN-RELATED"/>
    <property type="match status" value="1"/>
</dbReference>
<evidence type="ECO:0000256" key="5">
    <source>
        <dbReference type="ARBA" id="ARBA00023033"/>
    </source>
</evidence>
<dbReference type="Proteomes" id="UP001220256">
    <property type="component" value="Unassembled WGS sequence"/>
</dbReference>
<dbReference type="Pfam" id="PF00890">
    <property type="entry name" value="FAD_binding_2"/>
    <property type="match status" value="1"/>
</dbReference>
<dbReference type="InterPro" id="IPR003953">
    <property type="entry name" value="FAD-dep_OxRdtase_2_FAD-bd"/>
</dbReference>
<dbReference type="InterPro" id="IPR050493">
    <property type="entry name" value="FAD-dep_Monooxygenase_BioMet"/>
</dbReference>
<comment type="caution">
    <text evidence="8">The sequence shown here is derived from an EMBL/GenBank/DDBJ whole genome shotgun (WGS) entry which is preliminary data.</text>
</comment>
<evidence type="ECO:0000256" key="4">
    <source>
        <dbReference type="ARBA" id="ARBA00023002"/>
    </source>
</evidence>
<gene>
    <name evidence="8" type="ORF">N7505_005841</name>
</gene>
<evidence type="ECO:0000256" key="3">
    <source>
        <dbReference type="ARBA" id="ARBA00022827"/>
    </source>
</evidence>
<name>A0ABQ8WJ35_PENCH</name>
<reference evidence="8 9" key="1">
    <citation type="journal article" date="2023" name="IMA Fungus">
        <title>Comparative genomic study of the Penicillium genus elucidates a diverse pangenome and 15 lateral gene transfer events.</title>
        <authorList>
            <person name="Petersen C."/>
            <person name="Sorensen T."/>
            <person name="Nielsen M.R."/>
            <person name="Sondergaard T.E."/>
            <person name="Sorensen J.L."/>
            <person name="Fitzpatrick D.A."/>
            <person name="Frisvad J.C."/>
            <person name="Nielsen K.L."/>
        </authorList>
    </citation>
    <scope>NUCLEOTIDE SEQUENCE [LARGE SCALE GENOMIC DNA]</scope>
    <source>
        <strain evidence="8 9">IBT 3361</strain>
    </source>
</reference>
<evidence type="ECO:0000259" key="7">
    <source>
        <dbReference type="Pfam" id="PF01494"/>
    </source>
</evidence>
<evidence type="ECO:0000313" key="8">
    <source>
        <dbReference type="EMBL" id="KAJ5270083.1"/>
    </source>
</evidence>
<accession>A0ABQ8WJ35</accession>
<dbReference type="SUPFAM" id="SSF51905">
    <property type="entry name" value="FAD/NAD(P)-binding domain"/>
    <property type="match status" value="1"/>
</dbReference>
<dbReference type="InterPro" id="IPR036188">
    <property type="entry name" value="FAD/NAD-bd_sf"/>
</dbReference>
<dbReference type="Gene3D" id="3.50.50.60">
    <property type="entry name" value="FAD/NAD(P)-binding domain"/>
    <property type="match status" value="2"/>
</dbReference>
<keyword evidence="5" id="KW-0503">Monooxygenase</keyword>
<evidence type="ECO:0008006" key="10">
    <source>
        <dbReference type="Google" id="ProtNLM"/>
    </source>
</evidence>
<evidence type="ECO:0000256" key="2">
    <source>
        <dbReference type="ARBA" id="ARBA00022630"/>
    </source>
</evidence>
<organism evidence="8 9">
    <name type="scientific">Penicillium chrysogenum</name>
    <name type="common">Penicillium notatum</name>
    <dbReference type="NCBI Taxonomy" id="5076"/>
    <lineage>
        <taxon>Eukaryota</taxon>
        <taxon>Fungi</taxon>
        <taxon>Dikarya</taxon>
        <taxon>Ascomycota</taxon>
        <taxon>Pezizomycotina</taxon>
        <taxon>Eurotiomycetes</taxon>
        <taxon>Eurotiomycetidae</taxon>
        <taxon>Eurotiales</taxon>
        <taxon>Aspergillaceae</taxon>
        <taxon>Penicillium</taxon>
        <taxon>Penicillium chrysogenum species complex</taxon>
    </lineage>
</organism>